<accession>A0A0K0F1V8</accession>
<dbReference type="WBParaSite" id="SVE_0278400.1">
    <property type="protein sequence ID" value="SVE_0278400.1"/>
    <property type="gene ID" value="SVE_0278400"/>
</dbReference>
<name>A0A0K0F1V8_STRVS</name>
<dbReference type="AlphaFoldDB" id="A0A0K0F1V8"/>
<proteinExistence type="predicted"/>
<reference evidence="1" key="1">
    <citation type="submission" date="2014-07" db="EMBL/GenBank/DDBJ databases">
        <authorList>
            <person name="Martin A.A"/>
            <person name="De Silva N."/>
        </authorList>
    </citation>
    <scope>NUCLEOTIDE SEQUENCE</scope>
</reference>
<protein>
    <submittedName>
        <fullName evidence="2">Integrase</fullName>
    </submittedName>
</protein>
<reference evidence="2" key="2">
    <citation type="submission" date="2015-08" db="UniProtKB">
        <authorList>
            <consortium name="WormBaseParasite"/>
        </authorList>
    </citation>
    <scope>IDENTIFICATION</scope>
</reference>
<keyword evidence="1" id="KW-1185">Reference proteome</keyword>
<dbReference type="Proteomes" id="UP000035680">
    <property type="component" value="Unassembled WGS sequence"/>
</dbReference>
<evidence type="ECO:0000313" key="1">
    <source>
        <dbReference type="Proteomes" id="UP000035680"/>
    </source>
</evidence>
<organism evidence="1 2">
    <name type="scientific">Strongyloides venezuelensis</name>
    <name type="common">Threadworm</name>
    <dbReference type="NCBI Taxonomy" id="75913"/>
    <lineage>
        <taxon>Eukaryota</taxon>
        <taxon>Metazoa</taxon>
        <taxon>Ecdysozoa</taxon>
        <taxon>Nematoda</taxon>
        <taxon>Chromadorea</taxon>
        <taxon>Rhabditida</taxon>
        <taxon>Tylenchina</taxon>
        <taxon>Panagrolaimomorpha</taxon>
        <taxon>Strongyloidoidea</taxon>
        <taxon>Strongyloididae</taxon>
        <taxon>Strongyloides</taxon>
    </lineage>
</organism>
<sequence>MSWKSYEKYDSKVDKPIRKWLKIFDKYMIVDEIVHDTTKVSIVKVKCSENVHDFIESLPQTGTATYELLKNKLIERYDGKMTYDIA</sequence>
<evidence type="ECO:0000313" key="2">
    <source>
        <dbReference type="WBParaSite" id="SVE_0278400.1"/>
    </source>
</evidence>